<feature type="transmembrane region" description="Helical" evidence="11">
    <location>
        <begin position="334"/>
        <end position="355"/>
    </location>
</feature>
<dbReference type="NCBIfam" id="NF003716">
    <property type="entry name" value="PRK05326.1-3"/>
    <property type="match status" value="1"/>
</dbReference>
<keyword evidence="8" id="KW-0406">Ion transport</keyword>
<feature type="transmembrane region" description="Helical" evidence="11">
    <location>
        <begin position="194"/>
        <end position="212"/>
    </location>
</feature>
<evidence type="ECO:0000313" key="13">
    <source>
        <dbReference type="EMBL" id="TWU17744.1"/>
    </source>
</evidence>
<dbReference type="Pfam" id="PF00999">
    <property type="entry name" value="Na_H_Exchanger"/>
    <property type="match status" value="1"/>
</dbReference>
<dbReference type="GO" id="GO:0005886">
    <property type="term" value="C:plasma membrane"/>
    <property type="evidence" value="ECO:0007669"/>
    <property type="project" value="UniProtKB-SubCell"/>
</dbReference>
<feature type="region of interest" description="Disordered" evidence="10">
    <location>
        <begin position="575"/>
        <end position="642"/>
    </location>
</feature>
<feature type="compositionally biased region" description="Basic and acidic residues" evidence="10">
    <location>
        <begin position="601"/>
        <end position="610"/>
    </location>
</feature>
<dbReference type="Gene3D" id="3.30.70.1450">
    <property type="entry name" value="Regulator of K+ conductance, C-terminal domain"/>
    <property type="match status" value="1"/>
</dbReference>
<feature type="transmembrane region" description="Helical" evidence="11">
    <location>
        <begin position="367"/>
        <end position="389"/>
    </location>
</feature>
<keyword evidence="7 11" id="KW-1133">Transmembrane helix</keyword>
<dbReference type="NCBIfam" id="NF003715">
    <property type="entry name" value="PRK05326.1-2"/>
    <property type="match status" value="1"/>
</dbReference>
<feature type="compositionally biased region" description="Polar residues" evidence="10">
    <location>
        <begin position="631"/>
        <end position="642"/>
    </location>
</feature>
<dbReference type="InterPro" id="IPR006037">
    <property type="entry name" value="RCK_C"/>
</dbReference>
<comment type="caution">
    <text evidence="13">The sequence shown here is derived from an EMBL/GenBank/DDBJ whole genome shotgun (WGS) entry which is preliminary data.</text>
</comment>
<feature type="transmembrane region" description="Helical" evidence="11">
    <location>
        <begin position="90"/>
        <end position="113"/>
    </location>
</feature>
<feature type="transmembrane region" description="Helical" evidence="11">
    <location>
        <begin position="6"/>
        <end position="25"/>
    </location>
</feature>
<evidence type="ECO:0000256" key="8">
    <source>
        <dbReference type="ARBA" id="ARBA00023065"/>
    </source>
</evidence>
<feature type="domain" description="RCK C-terminal" evidence="12">
    <location>
        <begin position="403"/>
        <end position="484"/>
    </location>
</feature>
<feature type="transmembrane region" description="Helical" evidence="11">
    <location>
        <begin position="268"/>
        <end position="291"/>
    </location>
</feature>
<comment type="subcellular location">
    <subcellularLocation>
        <location evidence="1">Cell membrane</location>
        <topology evidence="1">Multi-pass membrane protein</topology>
    </subcellularLocation>
</comment>
<gene>
    <name evidence="13" type="primary">nhaP_2</name>
    <name evidence="13" type="ORF">Pla52o_49590</name>
</gene>
<dbReference type="AlphaFoldDB" id="A0A5C6C392"/>
<dbReference type="InterPro" id="IPR036721">
    <property type="entry name" value="RCK_C_sf"/>
</dbReference>
<feature type="transmembrane region" description="Helical" evidence="11">
    <location>
        <begin position="32"/>
        <end position="51"/>
    </location>
</feature>
<accession>A0A5C6C392</accession>
<evidence type="ECO:0000256" key="2">
    <source>
        <dbReference type="ARBA" id="ARBA00022448"/>
    </source>
</evidence>
<dbReference type="RefSeq" id="WP_231612569.1">
    <property type="nucleotide sequence ID" value="NZ_SJPT01000010.1"/>
</dbReference>
<evidence type="ECO:0000256" key="6">
    <source>
        <dbReference type="ARBA" id="ARBA00022692"/>
    </source>
</evidence>
<keyword evidence="9 11" id="KW-0472">Membrane</keyword>
<name>A0A5C6C392_9BACT</name>
<dbReference type="GO" id="GO:1902600">
    <property type="term" value="P:proton transmembrane transport"/>
    <property type="evidence" value="ECO:0007669"/>
    <property type="project" value="InterPro"/>
</dbReference>
<evidence type="ECO:0000256" key="9">
    <source>
        <dbReference type="ARBA" id="ARBA00023136"/>
    </source>
</evidence>
<dbReference type="GO" id="GO:0015297">
    <property type="term" value="F:antiporter activity"/>
    <property type="evidence" value="ECO:0007669"/>
    <property type="project" value="UniProtKB-KW"/>
</dbReference>
<evidence type="ECO:0000256" key="3">
    <source>
        <dbReference type="ARBA" id="ARBA00022449"/>
    </source>
</evidence>
<dbReference type="GO" id="GO:0008324">
    <property type="term" value="F:monoatomic cation transmembrane transporter activity"/>
    <property type="evidence" value="ECO:0007669"/>
    <property type="project" value="InterPro"/>
</dbReference>
<evidence type="ECO:0000256" key="5">
    <source>
        <dbReference type="ARBA" id="ARBA00022538"/>
    </source>
</evidence>
<evidence type="ECO:0000256" key="10">
    <source>
        <dbReference type="SAM" id="MobiDB-lite"/>
    </source>
</evidence>
<dbReference type="PANTHER" id="PTHR32507">
    <property type="entry name" value="NA(+)/H(+) ANTIPORTER 1"/>
    <property type="match status" value="1"/>
</dbReference>
<dbReference type="Pfam" id="PF02080">
    <property type="entry name" value="TrkA_C"/>
    <property type="match status" value="1"/>
</dbReference>
<dbReference type="Proteomes" id="UP000316304">
    <property type="component" value="Unassembled WGS sequence"/>
</dbReference>
<dbReference type="PANTHER" id="PTHR32507:SF7">
    <property type="entry name" value="K(+)_H(+) ANTIPORTER NHAP2"/>
    <property type="match status" value="1"/>
</dbReference>
<feature type="transmembrane region" description="Helical" evidence="11">
    <location>
        <begin position="164"/>
        <end position="187"/>
    </location>
</feature>
<evidence type="ECO:0000256" key="11">
    <source>
        <dbReference type="SAM" id="Phobius"/>
    </source>
</evidence>
<organism evidence="13 14">
    <name type="scientific">Novipirellula galeiformis</name>
    <dbReference type="NCBI Taxonomy" id="2528004"/>
    <lineage>
        <taxon>Bacteria</taxon>
        <taxon>Pseudomonadati</taxon>
        <taxon>Planctomycetota</taxon>
        <taxon>Planctomycetia</taxon>
        <taxon>Pirellulales</taxon>
        <taxon>Pirellulaceae</taxon>
        <taxon>Novipirellula</taxon>
    </lineage>
</organism>
<keyword evidence="4" id="KW-1003">Cell membrane</keyword>
<dbReference type="InterPro" id="IPR006153">
    <property type="entry name" value="Cation/H_exchanger_TM"/>
</dbReference>
<evidence type="ECO:0000256" key="7">
    <source>
        <dbReference type="ARBA" id="ARBA00022989"/>
    </source>
</evidence>
<dbReference type="PROSITE" id="PS51202">
    <property type="entry name" value="RCK_C"/>
    <property type="match status" value="1"/>
</dbReference>
<dbReference type="EMBL" id="SJPT01000010">
    <property type="protein sequence ID" value="TWU17744.1"/>
    <property type="molecule type" value="Genomic_DNA"/>
</dbReference>
<dbReference type="SUPFAM" id="SSF116726">
    <property type="entry name" value="TrkA C-terminal domain-like"/>
    <property type="match status" value="1"/>
</dbReference>
<feature type="transmembrane region" description="Helical" evidence="11">
    <location>
        <begin position="303"/>
        <end position="322"/>
    </location>
</feature>
<dbReference type="GO" id="GO:0006813">
    <property type="term" value="P:potassium ion transport"/>
    <property type="evidence" value="ECO:0007669"/>
    <property type="project" value="UniProtKB-KW"/>
</dbReference>
<dbReference type="Gene3D" id="1.20.1530.20">
    <property type="match status" value="1"/>
</dbReference>
<keyword evidence="6 11" id="KW-0812">Transmembrane</keyword>
<protein>
    <submittedName>
        <fullName evidence="13">K(+)/H(+) antiporter NhaP</fullName>
    </submittedName>
</protein>
<evidence type="ECO:0000259" key="12">
    <source>
        <dbReference type="PROSITE" id="PS51202"/>
    </source>
</evidence>
<keyword evidence="14" id="KW-1185">Reference proteome</keyword>
<keyword evidence="2" id="KW-0813">Transport</keyword>
<feature type="transmembrane region" description="Helical" evidence="11">
    <location>
        <begin position="57"/>
        <end position="78"/>
    </location>
</feature>
<sequence>MLSIETLILITSVLLLLGIASNKFSARMGVPVLVLFLTVGMLAGSEGLGGIEFENYSLAHGIGTICLSLILFDGGLRTPYRSIRSAWKPAGVLATAGVFVTALITGLAASWFLQIPLLEGLLLGSIVGSTDASVVFSVLRSGGVNIRRRLADTLEVESGSNDPMAIFLTVGLIQVLTGAVPLGTGLLTLFLSQMILGTVVGVLVGWGGAWLLKHIRLDAAGLYPVLATALGLFSFGFAAAFGGSGFLAVYLTGIVIGNRRPVFHRGILLFHDAIAWICQILMFIALGILSFPSRLLEVAGPALLISAVLILVARPLAVFLCVAPFKFAFRELTFLSWVGLKGAVPITLATFPMLAGLPGASLMFDTVFFVVLVSAVVQGWTLPAVTRYLKLEVPTRLPPPVTLEISSLRNVDGDIVDYFVDDECRVAGRMLSQLALPDGVVVALIVRDEQIIPPQGRSQIEVGDHVIVVLRPSVRAMVDRIFAHREQEPVTLPTALEFPLRGSIKVGDVEQFYDLQLGGKPELTLDEVMRERLGTKRLVLGASVRYEQIVLFVRELNASGTVEYVGMMILPQSEPEAEESVKPEVSPVEPSGTEGSGAERTGIEGTKHEPQAGTPPAPEALRSPVKPAPHSPTSNDSVPRKP</sequence>
<dbReference type="InterPro" id="IPR038770">
    <property type="entry name" value="Na+/solute_symporter_sf"/>
</dbReference>
<evidence type="ECO:0000313" key="14">
    <source>
        <dbReference type="Proteomes" id="UP000316304"/>
    </source>
</evidence>
<evidence type="ECO:0000256" key="4">
    <source>
        <dbReference type="ARBA" id="ARBA00022475"/>
    </source>
</evidence>
<keyword evidence="3" id="KW-0050">Antiport</keyword>
<reference evidence="13 14" key="1">
    <citation type="submission" date="2019-02" db="EMBL/GenBank/DDBJ databases">
        <title>Deep-cultivation of Planctomycetes and their phenomic and genomic characterization uncovers novel biology.</title>
        <authorList>
            <person name="Wiegand S."/>
            <person name="Jogler M."/>
            <person name="Boedeker C."/>
            <person name="Pinto D."/>
            <person name="Vollmers J."/>
            <person name="Rivas-Marin E."/>
            <person name="Kohn T."/>
            <person name="Peeters S.H."/>
            <person name="Heuer A."/>
            <person name="Rast P."/>
            <person name="Oberbeckmann S."/>
            <person name="Bunk B."/>
            <person name="Jeske O."/>
            <person name="Meyerdierks A."/>
            <person name="Storesund J.E."/>
            <person name="Kallscheuer N."/>
            <person name="Luecker S."/>
            <person name="Lage O.M."/>
            <person name="Pohl T."/>
            <person name="Merkel B.J."/>
            <person name="Hornburger P."/>
            <person name="Mueller R.-W."/>
            <person name="Bruemmer F."/>
            <person name="Labrenz M."/>
            <person name="Spormann A.M."/>
            <person name="Op Den Camp H."/>
            <person name="Overmann J."/>
            <person name="Amann R."/>
            <person name="Jetten M.S.M."/>
            <person name="Mascher T."/>
            <person name="Medema M.H."/>
            <person name="Devos D.P."/>
            <person name="Kaster A.-K."/>
            <person name="Ovreas L."/>
            <person name="Rohde M."/>
            <person name="Galperin M.Y."/>
            <person name="Jogler C."/>
        </authorList>
    </citation>
    <scope>NUCLEOTIDE SEQUENCE [LARGE SCALE GENOMIC DNA]</scope>
    <source>
        <strain evidence="13 14">Pla52o</strain>
    </source>
</reference>
<proteinExistence type="predicted"/>
<keyword evidence="5" id="KW-0630">Potassium</keyword>
<dbReference type="NCBIfam" id="NF003714">
    <property type="entry name" value="PRK05326.1-1"/>
    <property type="match status" value="1"/>
</dbReference>
<evidence type="ECO:0000256" key="1">
    <source>
        <dbReference type="ARBA" id="ARBA00004651"/>
    </source>
</evidence>
<keyword evidence="5" id="KW-0633">Potassium transport</keyword>